<feature type="compositionally biased region" description="Basic and acidic residues" evidence="7">
    <location>
        <begin position="266"/>
        <end position="369"/>
    </location>
</feature>
<organism evidence="8 9">
    <name type="scientific">Absidia repens</name>
    <dbReference type="NCBI Taxonomy" id="90262"/>
    <lineage>
        <taxon>Eukaryota</taxon>
        <taxon>Fungi</taxon>
        <taxon>Fungi incertae sedis</taxon>
        <taxon>Mucoromycota</taxon>
        <taxon>Mucoromycotina</taxon>
        <taxon>Mucoromycetes</taxon>
        <taxon>Mucorales</taxon>
        <taxon>Cunninghamellaceae</taxon>
        <taxon>Absidia</taxon>
    </lineage>
</organism>
<reference evidence="8 9" key="1">
    <citation type="submission" date="2016-07" db="EMBL/GenBank/DDBJ databases">
        <title>Pervasive Adenine N6-methylation of Active Genes in Fungi.</title>
        <authorList>
            <consortium name="DOE Joint Genome Institute"/>
            <person name="Mondo S.J."/>
            <person name="Dannebaum R.O."/>
            <person name="Kuo R.C."/>
            <person name="Labutti K."/>
            <person name="Haridas S."/>
            <person name="Kuo A."/>
            <person name="Salamov A."/>
            <person name="Ahrendt S.R."/>
            <person name="Lipzen A."/>
            <person name="Sullivan W."/>
            <person name="Andreopoulos W.B."/>
            <person name="Clum A."/>
            <person name="Lindquist E."/>
            <person name="Daum C."/>
            <person name="Ramamoorthy G.K."/>
            <person name="Gryganskyi A."/>
            <person name="Culley D."/>
            <person name="Magnuson J.K."/>
            <person name="James T.Y."/>
            <person name="O'Malley M.A."/>
            <person name="Stajich J.E."/>
            <person name="Spatafora J.W."/>
            <person name="Visel A."/>
            <person name="Grigoriev I.V."/>
        </authorList>
    </citation>
    <scope>NUCLEOTIDE SEQUENCE [LARGE SCALE GENOMIC DNA]</scope>
    <source>
        <strain evidence="8 9">NRRL 1336</strain>
    </source>
</reference>
<feature type="non-terminal residue" evidence="8">
    <location>
        <position position="369"/>
    </location>
</feature>
<evidence type="ECO:0000313" key="9">
    <source>
        <dbReference type="Proteomes" id="UP000193560"/>
    </source>
</evidence>
<evidence type="ECO:0000256" key="5">
    <source>
        <dbReference type="ARBA" id="ARBA00022490"/>
    </source>
</evidence>
<dbReference type="InterPro" id="IPR025279">
    <property type="entry name" value="NST1"/>
</dbReference>
<evidence type="ECO:0000256" key="1">
    <source>
        <dbReference type="ARBA" id="ARBA00004496"/>
    </source>
</evidence>
<keyword evidence="5" id="KW-0963">Cytoplasm</keyword>
<comment type="caution">
    <text evidence="8">The sequence shown here is derived from an EMBL/GenBank/DDBJ whole genome shotgun (WGS) entry which is preliminary data.</text>
</comment>
<accession>A0A1X2IDP1</accession>
<comment type="subcellular location">
    <subcellularLocation>
        <location evidence="1">Cytoplasm</location>
    </subcellularLocation>
</comment>
<comment type="similarity">
    <text evidence="2">Belongs to the NST1 family.</text>
</comment>
<evidence type="ECO:0000256" key="7">
    <source>
        <dbReference type="SAM" id="MobiDB-lite"/>
    </source>
</evidence>
<keyword evidence="6" id="KW-0175">Coiled coil</keyword>
<dbReference type="GO" id="GO:0005737">
    <property type="term" value="C:cytoplasm"/>
    <property type="evidence" value="ECO:0007669"/>
    <property type="project" value="UniProtKB-SubCell"/>
</dbReference>
<feature type="region of interest" description="Disordered" evidence="7">
    <location>
        <begin position="235"/>
        <end position="369"/>
    </location>
</feature>
<evidence type="ECO:0000256" key="4">
    <source>
        <dbReference type="ARBA" id="ARBA00020733"/>
    </source>
</evidence>
<gene>
    <name evidence="8" type="ORF">BCR42DRAFT_329268</name>
</gene>
<dbReference type="Proteomes" id="UP000193560">
    <property type="component" value="Unassembled WGS sequence"/>
</dbReference>
<name>A0A1X2IDP1_9FUNG</name>
<dbReference type="EMBL" id="MCGE01000014">
    <property type="protein sequence ID" value="ORZ14637.1"/>
    <property type="molecule type" value="Genomic_DNA"/>
</dbReference>
<keyword evidence="9" id="KW-1185">Reference proteome</keyword>
<dbReference type="Pfam" id="PF13945">
    <property type="entry name" value="NST1"/>
    <property type="match status" value="1"/>
</dbReference>
<evidence type="ECO:0000313" key="8">
    <source>
        <dbReference type="EMBL" id="ORZ14637.1"/>
    </source>
</evidence>
<evidence type="ECO:0000256" key="3">
    <source>
        <dbReference type="ARBA" id="ARBA00015112"/>
    </source>
</evidence>
<dbReference type="OrthoDB" id="21629at2759"/>
<dbReference type="AlphaFoldDB" id="A0A1X2IDP1"/>
<sequence length="369" mass="45282">MDNTDERQRIREFWLQLGEDERRSLVKVEKEAVLRKMKEQQKHSCNCSVCGKKRTAIEDELEVLYDAYYEELEQYANHQQYYAQRTLHGYPADEVEKLEANRLARRANTGGGDYFNFGNSLTVKGGILTVADDLLKNDGKKFLDMMERLAERRLQRDDEVHLDQDIEYYDDEEDDDDEIYEDENEEDVRTEVQRMEEGRRMFQIFAARMFEQRVLAAYREKVAKERQQRLLQELEEEDRQRQDRELKKQRDKELKKDRKRQLKQQQEQERLAKEAQRLADEAKKRAEQQQKVDNDRQKRELERQKKNDERRIKEEEKRLKEEDKRRRLKEEKERIAEKERQRKEKEEVDHREKEFLKEKERREKELKDE</sequence>
<protein>
    <recommendedName>
        <fullName evidence="4">Stress response protein NST1</fullName>
    </recommendedName>
    <alternativeName>
        <fullName evidence="3">Stress response protein nst1</fullName>
    </alternativeName>
</protein>
<dbReference type="STRING" id="90262.A0A1X2IDP1"/>
<feature type="compositionally biased region" description="Basic and acidic residues" evidence="7">
    <location>
        <begin position="238"/>
        <end position="256"/>
    </location>
</feature>
<proteinExistence type="inferred from homology"/>
<evidence type="ECO:0000256" key="6">
    <source>
        <dbReference type="ARBA" id="ARBA00023054"/>
    </source>
</evidence>
<evidence type="ECO:0000256" key="2">
    <source>
        <dbReference type="ARBA" id="ARBA00007112"/>
    </source>
</evidence>